<gene>
    <name evidence="2" type="ORF">GH714_002979</name>
</gene>
<proteinExistence type="predicted"/>
<accession>A0A6A6K513</accession>
<feature type="compositionally biased region" description="Basic and acidic residues" evidence="1">
    <location>
        <begin position="71"/>
        <end position="81"/>
    </location>
</feature>
<evidence type="ECO:0000256" key="1">
    <source>
        <dbReference type="SAM" id="MobiDB-lite"/>
    </source>
</evidence>
<keyword evidence="3" id="KW-1185">Reference proteome</keyword>
<feature type="region of interest" description="Disordered" evidence="1">
    <location>
        <begin position="1"/>
        <end position="81"/>
    </location>
</feature>
<sequence length="81" mass="8930">MEKAPASKPLCNKIFSNKKHPQGIAGPSNAKAARPSGVKISEVEEEEEEYVEATEKVQESKITEVEEVENNDEKEKSAEEA</sequence>
<protein>
    <submittedName>
        <fullName evidence="2">Uncharacterized protein</fullName>
    </submittedName>
</protein>
<comment type="caution">
    <text evidence="2">The sequence shown here is derived from an EMBL/GenBank/DDBJ whole genome shotgun (WGS) entry which is preliminary data.</text>
</comment>
<evidence type="ECO:0000313" key="2">
    <source>
        <dbReference type="EMBL" id="KAF2283353.1"/>
    </source>
</evidence>
<dbReference type="EMBL" id="JAAGAX010000018">
    <property type="protein sequence ID" value="KAF2283353.1"/>
    <property type="molecule type" value="Genomic_DNA"/>
</dbReference>
<reference evidence="2 3" key="1">
    <citation type="journal article" date="2020" name="Mol. Plant">
        <title>The Chromosome-Based Rubber Tree Genome Provides New Insights into Spurge Genome Evolution and Rubber Biosynthesis.</title>
        <authorList>
            <person name="Liu J."/>
            <person name="Shi C."/>
            <person name="Shi C.C."/>
            <person name="Li W."/>
            <person name="Zhang Q.J."/>
            <person name="Zhang Y."/>
            <person name="Li K."/>
            <person name="Lu H.F."/>
            <person name="Shi C."/>
            <person name="Zhu S.T."/>
            <person name="Xiao Z.Y."/>
            <person name="Nan H."/>
            <person name="Yue Y."/>
            <person name="Zhu X.G."/>
            <person name="Wu Y."/>
            <person name="Hong X.N."/>
            <person name="Fan G.Y."/>
            <person name="Tong Y."/>
            <person name="Zhang D."/>
            <person name="Mao C.L."/>
            <person name="Liu Y.L."/>
            <person name="Hao S.J."/>
            <person name="Liu W.Q."/>
            <person name="Lv M.Q."/>
            <person name="Zhang H.B."/>
            <person name="Liu Y."/>
            <person name="Hu-Tang G.R."/>
            <person name="Wang J.P."/>
            <person name="Wang J.H."/>
            <person name="Sun Y.H."/>
            <person name="Ni S.B."/>
            <person name="Chen W.B."/>
            <person name="Zhang X.C."/>
            <person name="Jiao Y.N."/>
            <person name="Eichler E.E."/>
            <person name="Li G.H."/>
            <person name="Liu X."/>
            <person name="Gao L.Z."/>
        </authorList>
    </citation>
    <scope>NUCLEOTIDE SEQUENCE [LARGE SCALE GENOMIC DNA]</scope>
    <source>
        <strain evidence="3">cv. GT1</strain>
        <tissue evidence="2">Leaf</tissue>
    </source>
</reference>
<evidence type="ECO:0000313" key="3">
    <source>
        <dbReference type="Proteomes" id="UP000467840"/>
    </source>
</evidence>
<name>A0A6A6K513_HEVBR</name>
<organism evidence="2 3">
    <name type="scientific">Hevea brasiliensis</name>
    <name type="common">Para rubber tree</name>
    <name type="synonym">Siphonia brasiliensis</name>
    <dbReference type="NCBI Taxonomy" id="3981"/>
    <lineage>
        <taxon>Eukaryota</taxon>
        <taxon>Viridiplantae</taxon>
        <taxon>Streptophyta</taxon>
        <taxon>Embryophyta</taxon>
        <taxon>Tracheophyta</taxon>
        <taxon>Spermatophyta</taxon>
        <taxon>Magnoliopsida</taxon>
        <taxon>eudicotyledons</taxon>
        <taxon>Gunneridae</taxon>
        <taxon>Pentapetalae</taxon>
        <taxon>rosids</taxon>
        <taxon>fabids</taxon>
        <taxon>Malpighiales</taxon>
        <taxon>Euphorbiaceae</taxon>
        <taxon>Crotonoideae</taxon>
        <taxon>Micrandreae</taxon>
        <taxon>Hevea</taxon>
    </lineage>
</organism>
<feature type="compositionally biased region" description="Basic and acidic residues" evidence="1">
    <location>
        <begin position="53"/>
        <end position="64"/>
    </location>
</feature>
<feature type="compositionally biased region" description="Acidic residues" evidence="1">
    <location>
        <begin position="43"/>
        <end position="52"/>
    </location>
</feature>
<dbReference type="AlphaFoldDB" id="A0A6A6K513"/>
<dbReference type="Proteomes" id="UP000467840">
    <property type="component" value="Chromosome 12"/>
</dbReference>